<gene>
    <name evidence="1" type="ORF">IAC79_02120</name>
</gene>
<protein>
    <submittedName>
        <fullName evidence="1">Uncharacterized protein</fullName>
    </submittedName>
</protein>
<dbReference type="EMBL" id="DVOR01000066">
    <property type="protein sequence ID" value="HIV08897.1"/>
    <property type="molecule type" value="Genomic_DNA"/>
</dbReference>
<comment type="caution">
    <text evidence="1">The sequence shown here is derived from an EMBL/GenBank/DDBJ whole genome shotgun (WGS) entry which is preliminary data.</text>
</comment>
<dbReference type="AlphaFoldDB" id="A0A9D1NLP1"/>
<reference evidence="1" key="2">
    <citation type="journal article" date="2021" name="PeerJ">
        <title>Extensive microbial diversity within the chicken gut microbiome revealed by metagenomics and culture.</title>
        <authorList>
            <person name="Gilroy R."/>
            <person name="Ravi A."/>
            <person name="Getino M."/>
            <person name="Pursley I."/>
            <person name="Horton D.L."/>
            <person name="Alikhan N.F."/>
            <person name="Baker D."/>
            <person name="Gharbi K."/>
            <person name="Hall N."/>
            <person name="Watson M."/>
            <person name="Adriaenssens E.M."/>
            <person name="Foster-Nyarko E."/>
            <person name="Jarju S."/>
            <person name="Secka A."/>
            <person name="Antonio M."/>
            <person name="Oren A."/>
            <person name="Chaudhuri R.R."/>
            <person name="La Ragione R."/>
            <person name="Hildebrand F."/>
            <person name="Pallen M.J."/>
        </authorList>
    </citation>
    <scope>NUCLEOTIDE SEQUENCE</scope>
    <source>
        <strain evidence="1">35461</strain>
    </source>
</reference>
<sequence length="116" mass="11950">MSDNPQAALDALADPAPLTLGQVALLEKIKSPLLGGGEVTAADAIPGLYLLSLPSSEGARHLETLTEDAFAWADTLAPADFTRRWLGAVKALRAFYALLPGPEADAPKKASPATAG</sequence>
<accession>A0A9D1NLP1</accession>
<reference evidence="1" key="1">
    <citation type="submission" date="2020-10" db="EMBL/GenBank/DDBJ databases">
        <authorList>
            <person name="Gilroy R."/>
        </authorList>
    </citation>
    <scope>NUCLEOTIDE SEQUENCE</scope>
    <source>
        <strain evidence="1">35461</strain>
    </source>
</reference>
<evidence type="ECO:0000313" key="2">
    <source>
        <dbReference type="Proteomes" id="UP000886845"/>
    </source>
</evidence>
<evidence type="ECO:0000313" key="1">
    <source>
        <dbReference type="EMBL" id="HIV08897.1"/>
    </source>
</evidence>
<proteinExistence type="predicted"/>
<dbReference type="Proteomes" id="UP000886845">
    <property type="component" value="Unassembled WGS sequence"/>
</dbReference>
<organism evidence="1 2">
    <name type="scientific">Candidatus Spyradenecus faecavium</name>
    <dbReference type="NCBI Taxonomy" id="2840947"/>
    <lineage>
        <taxon>Bacteria</taxon>
        <taxon>Pseudomonadati</taxon>
        <taxon>Lentisphaerota</taxon>
        <taxon>Lentisphaeria</taxon>
        <taxon>Lentisphaerales</taxon>
        <taxon>Lentisphaeraceae</taxon>
        <taxon>Lentisphaeraceae incertae sedis</taxon>
        <taxon>Candidatus Spyradenecus</taxon>
    </lineage>
</organism>
<name>A0A9D1NLP1_9BACT</name>